<dbReference type="OrthoDB" id="6116224at2"/>
<evidence type="ECO:0000313" key="4">
    <source>
        <dbReference type="Proteomes" id="UP000278823"/>
    </source>
</evidence>
<reference evidence="4" key="1">
    <citation type="submission" date="2018-11" db="EMBL/GenBank/DDBJ databases">
        <title>Rhizobium chutanense sp. nov., isolated from root nodules of Phaseolus vulgaris in China.</title>
        <authorList>
            <person name="Huo Y."/>
        </authorList>
    </citation>
    <scope>NUCLEOTIDE SEQUENCE [LARGE SCALE GENOMIC DNA]</scope>
    <source>
        <strain evidence="4">CCBAU 65647</strain>
    </source>
</reference>
<evidence type="ECO:0000313" key="3">
    <source>
        <dbReference type="EMBL" id="RUM23145.1"/>
    </source>
</evidence>
<name>A0A3S0Y333_9HYPH</name>
<evidence type="ECO:0000256" key="1">
    <source>
        <dbReference type="SAM" id="Phobius"/>
    </source>
</evidence>
<feature type="transmembrane region" description="Helical" evidence="1">
    <location>
        <begin position="275"/>
        <end position="295"/>
    </location>
</feature>
<gene>
    <name evidence="3" type="ORF">EFQ99_24265</name>
</gene>
<organism evidence="3 4">
    <name type="scientific">Rhizobium vallis</name>
    <dbReference type="NCBI Taxonomy" id="634290"/>
    <lineage>
        <taxon>Bacteria</taxon>
        <taxon>Pseudomonadati</taxon>
        <taxon>Pseudomonadota</taxon>
        <taxon>Alphaproteobacteria</taxon>
        <taxon>Hyphomicrobiales</taxon>
        <taxon>Rhizobiaceae</taxon>
        <taxon>Rhizobium/Agrobacterium group</taxon>
        <taxon>Rhizobium</taxon>
    </lineage>
</organism>
<keyword evidence="3" id="KW-0808">Transferase</keyword>
<dbReference type="Proteomes" id="UP000278823">
    <property type="component" value="Unassembled WGS sequence"/>
</dbReference>
<accession>A0A3S0Y333</accession>
<dbReference type="InterPro" id="IPR029044">
    <property type="entry name" value="Nucleotide-diphossugar_trans"/>
</dbReference>
<dbReference type="Pfam" id="PF00535">
    <property type="entry name" value="Glycos_transf_2"/>
    <property type="match status" value="1"/>
</dbReference>
<dbReference type="CDD" id="cd00761">
    <property type="entry name" value="Glyco_tranf_GTA_type"/>
    <property type="match status" value="1"/>
</dbReference>
<dbReference type="SUPFAM" id="SSF53448">
    <property type="entry name" value="Nucleotide-diphospho-sugar transferases"/>
    <property type="match status" value="1"/>
</dbReference>
<keyword evidence="1" id="KW-0472">Membrane</keyword>
<dbReference type="GO" id="GO:0016740">
    <property type="term" value="F:transferase activity"/>
    <property type="evidence" value="ECO:0007669"/>
    <property type="project" value="UniProtKB-KW"/>
</dbReference>
<dbReference type="Gene3D" id="3.90.550.10">
    <property type="entry name" value="Spore Coat Polysaccharide Biosynthesis Protein SpsA, Chain A"/>
    <property type="match status" value="1"/>
</dbReference>
<feature type="domain" description="Glycosyltransferase 2-like" evidence="2">
    <location>
        <begin position="26"/>
        <end position="168"/>
    </location>
</feature>
<dbReference type="EMBL" id="RJTH01000009">
    <property type="protein sequence ID" value="RUM23145.1"/>
    <property type="molecule type" value="Genomic_DNA"/>
</dbReference>
<sequence>MNQQDTFPQSSAGAGETSAVPLNIAVGVLTYRRVDGIAKLLDVMTRQIRHPARPYHLTMVIVDNDASGSARNTVEGFGQTGAYDLIYVVETNQGIPFARNRALDSAPAGTDLFCFLDDDEWPVDGWLDAMLETREKNRADCVYGPVQPVYPENPPEYFIKARVFERKKNQDGQRINYAASNNVMFDYPLIRSWNLRFEEKMRYTGGTDYLFFNQAIRRGMKVFWADKALVYDIVPASRMTWKWVLQRQYRLGNTFAVSEVLHGNLKRRIYRAAYGATRVVLGLAMLPAILISPYWGMRALTHVLRGAGMVNGILGHAYQEYRPNAALQ</sequence>
<keyword evidence="4" id="KW-1185">Reference proteome</keyword>
<dbReference type="RefSeq" id="WP_126923746.1">
    <property type="nucleotide sequence ID" value="NZ_ML133694.1"/>
</dbReference>
<proteinExistence type="predicted"/>
<keyword evidence="1" id="KW-0812">Transmembrane</keyword>
<keyword evidence="1" id="KW-1133">Transmembrane helix</keyword>
<dbReference type="InterPro" id="IPR001173">
    <property type="entry name" value="Glyco_trans_2-like"/>
</dbReference>
<comment type="caution">
    <text evidence="3">The sequence shown here is derived from an EMBL/GenBank/DDBJ whole genome shotgun (WGS) entry which is preliminary data.</text>
</comment>
<protein>
    <submittedName>
        <fullName evidence="3">Glycosyltransferase family 2 protein</fullName>
    </submittedName>
</protein>
<evidence type="ECO:0000259" key="2">
    <source>
        <dbReference type="Pfam" id="PF00535"/>
    </source>
</evidence>
<dbReference type="AlphaFoldDB" id="A0A3S0Y333"/>